<dbReference type="HOGENOM" id="CLU_089876_3_3_7"/>
<dbReference type="EMBL" id="CP003221">
    <property type="protein sequence ID" value="EGJ52008.1"/>
    <property type="molecule type" value="Genomic_DNA"/>
</dbReference>
<reference evidence="4 5" key="1">
    <citation type="journal article" date="2011" name="J. Bacteriol.">
        <title>Genome sequence of the mercury-methylating and pleomorphic Desulfovibrio africanus Strain Walvis Bay.</title>
        <authorList>
            <person name="Brown S.D."/>
            <person name="Wall J.D."/>
            <person name="Kucken A.M."/>
            <person name="Gilmour C.C."/>
            <person name="Podar M."/>
            <person name="Brandt C.C."/>
            <person name="Teshima H."/>
            <person name="Detter J.C."/>
            <person name="Han C.S."/>
            <person name="Land M.L."/>
            <person name="Lucas S."/>
            <person name="Han J."/>
            <person name="Pennacchio L."/>
            <person name="Nolan M."/>
            <person name="Pitluck S."/>
            <person name="Woyke T."/>
            <person name="Goodwin L."/>
            <person name="Palumbo A.V."/>
            <person name="Elias D.A."/>
        </authorList>
    </citation>
    <scope>NUCLEOTIDE SEQUENCE [LARGE SCALE GENOMIC DNA]</scope>
    <source>
        <strain evidence="4 5">Walvis Bay</strain>
    </source>
</reference>
<dbReference type="InterPro" id="IPR029069">
    <property type="entry name" value="HotDog_dom_sf"/>
</dbReference>
<dbReference type="SUPFAM" id="SSF54637">
    <property type="entry name" value="Thioesterase/thiol ester dehydrase-isomerase"/>
    <property type="match status" value="1"/>
</dbReference>
<dbReference type="STRING" id="690850.Desaf_3732"/>
<evidence type="ECO:0000259" key="3">
    <source>
        <dbReference type="Pfam" id="PF03061"/>
    </source>
</evidence>
<protein>
    <submittedName>
        <fullName evidence="4">Phenylacetic acid degradation-related protein</fullName>
    </submittedName>
</protein>
<dbReference type="RefSeq" id="WP_014261610.1">
    <property type="nucleotide sequence ID" value="NC_016629.1"/>
</dbReference>
<evidence type="ECO:0000256" key="2">
    <source>
        <dbReference type="ARBA" id="ARBA00022801"/>
    </source>
</evidence>
<dbReference type="KEGG" id="daf:Desaf_3732"/>
<gene>
    <name evidence="4" type="ORF">Desaf_3732</name>
</gene>
<evidence type="ECO:0000313" key="4">
    <source>
        <dbReference type="EMBL" id="EGJ52008.1"/>
    </source>
</evidence>
<dbReference type="AlphaFoldDB" id="F3YZH9"/>
<keyword evidence="2" id="KW-0378">Hydrolase</keyword>
<dbReference type="InterPro" id="IPR006683">
    <property type="entry name" value="Thioestr_dom"/>
</dbReference>
<dbReference type="eggNOG" id="COG2050">
    <property type="taxonomic scope" value="Bacteria"/>
</dbReference>
<name>F3YZH9_DESAF</name>
<proteinExistence type="inferred from homology"/>
<dbReference type="Gene3D" id="3.10.129.10">
    <property type="entry name" value="Hotdog Thioesterase"/>
    <property type="match status" value="1"/>
</dbReference>
<dbReference type="PANTHER" id="PTHR21660:SF1">
    <property type="entry name" value="ACYL-COENZYME A THIOESTERASE 13"/>
    <property type="match status" value="1"/>
</dbReference>
<dbReference type="PANTHER" id="PTHR21660">
    <property type="entry name" value="THIOESTERASE SUPERFAMILY MEMBER-RELATED"/>
    <property type="match status" value="1"/>
</dbReference>
<dbReference type="NCBIfam" id="TIGR00369">
    <property type="entry name" value="unchar_dom_1"/>
    <property type="match status" value="1"/>
</dbReference>
<organism evidence="4 5">
    <name type="scientific">Desulfocurvibacter africanus subsp. africanus str. Walvis Bay</name>
    <dbReference type="NCBI Taxonomy" id="690850"/>
    <lineage>
        <taxon>Bacteria</taxon>
        <taxon>Pseudomonadati</taxon>
        <taxon>Thermodesulfobacteriota</taxon>
        <taxon>Desulfovibrionia</taxon>
        <taxon>Desulfovibrionales</taxon>
        <taxon>Desulfovibrionaceae</taxon>
        <taxon>Desulfocurvibacter</taxon>
    </lineage>
</organism>
<dbReference type="InterPro" id="IPR039298">
    <property type="entry name" value="ACOT13"/>
</dbReference>
<dbReference type="GO" id="GO:0047617">
    <property type="term" value="F:fatty acyl-CoA hydrolase activity"/>
    <property type="evidence" value="ECO:0007669"/>
    <property type="project" value="InterPro"/>
</dbReference>
<dbReference type="Pfam" id="PF03061">
    <property type="entry name" value="4HBT"/>
    <property type="match status" value="1"/>
</dbReference>
<dbReference type="InterPro" id="IPR003736">
    <property type="entry name" value="PAAI_dom"/>
</dbReference>
<dbReference type="Proteomes" id="UP000007844">
    <property type="component" value="Chromosome"/>
</dbReference>
<comment type="similarity">
    <text evidence="1">Belongs to the thioesterase PaaI family.</text>
</comment>
<dbReference type="CDD" id="cd03443">
    <property type="entry name" value="PaaI_thioesterase"/>
    <property type="match status" value="1"/>
</dbReference>
<keyword evidence="5" id="KW-1185">Reference proteome</keyword>
<feature type="domain" description="Thioesterase" evidence="3">
    <location>
        <begin position="50"/>
        <end position="123"/>
    </location>
</feature>
<evidence type="ECO:0000313" key="5">
    <source>
        <dbReference type="Proteomes" id="UP000007844"/>
    </source>
</evidence>
<sequence>MIDAYLSAVRQESQTVNRLFGYMGIRVVEITPAHAVLALPFREEFLQGAGSLAGGIQAALMDETMAHAVLAGLEPDCQTVTMDLHMRYLRPAGRSSLRAEARIVRRGGKVVVVEGEIQNDAGEAVSLATASFLIIRPEARRPKE</sequence>
<accession>F3YZH9</accession>
<evidence type="ECO:0000256" key="1">
    <source>
        <dbReference type="ARBA" id="ARBA00008324"/>
    </source>
</evidence>